<feature type="coiled-coil region" evidence="1">
    <location>
        <begin position="250"/>
        <end position="294"/>
    </location>
</feature>
<dbReference type="Gene3D" id="1.20.5.420">
    <property type="entry name" value="Immunoglobulin FC, subunit C"/>
    <property type="match status" value="1"/>
</dbReference>
<feature type="compositionally biased region" description="Low complexity" evidence="2">
    <location>
        <begin position="83"/>
        <end position="100"/>
    </location>
</feature>
<gene>
    <name evidence="5" type="ORF">JM47_01425</name>
</gene>
<keyword evidence="3" id="KW-0732">Signal</keyword>
<feature type="compositionally biased region" description="Polar residues" evidence="2">
    <location>
        <begin position="101"/>
        <end position="111"/>
    </location>
</feature>
<dbReference type="PATRIC" id="fig|42094.4.peg.276"/>
<feature type="chain" id="PRO_5002190397" description="Protein G-related albumin-binding (GA) module domain-containing protein" evidence="3">
    <location>
        <begin position="29"/>
        <end position="453"/>
    </location>
</feature>
<evidence type="ECO:0000256" key="3">
    <source>
        <dbReference type="SAM" id="SignalP"/>
    </source>
</evidence>
<dbReference type="AlphaFoldDB" id="A0A0C5RP96"/>
<dbReference type="STRING" id="42094.JM47_01425"/>
<sequence length="453" mass="49437">MSKFKNKKALTLAVGAIMAGVSVIGVVAACAPTKAKPAKPTEKKVEQPQTSGTESTKQGSGSTTNGTKQDSENNTPSTPTDQGSNNGSTNPSGGSSNTSPENPQVTNPSSPEKQKDEKMKDNQPGTNGGTTEKPKDNVGSETPNKDMKKDGEKPNVGSNSSDGSIANGKGENDGSEAGGKTEQDGSAKKEQEDAEKLKAQKEAELAAKKTETKQKISELTNLSEDDRKTFNEEVEAFNDNSKLSDLDEIFNRAEQKDKEEKTKKEALEALNTKKTKAKEEIKQLAHLSKEEKDEFTKKIDEIVDSSMISNVDKVVEDAKAMNAKNLEIKQNKAKEIAKAGVLTKLEVRRDSDPRYENFFIFRLTTDKATYEKIKNSYLAYEINKEGSSAYQTDLTNGWPQRPIEFVSADGDMVTFDTSPSFPQPKGPTYVISKIWLPDDPNKTNLLDKSAKFK</sequence>
<accession>A0A0C5RP96</accession>
<feature type="compositionally biased region" description="Polar residues" evidence="2">
    <location>
        <begin position="47"/>
        <end position="82"/>
    </location>
</feature>
<dbReference type="HOGENOM" id="CLU_040544_0_0_14"/>
<evidence type="ECO:0000313" key="5">
    <source>
        <dbReference type="EMBL" id="AJQ45274.1"/>
    </source>
</evidence>
<keyword evidence="1" id="KW-0175">Coiled coil</keyword>
<reference evidence="5 6" key="1">
    <citation type="journal article" date="2015" name="Genome Announc.">
        <title>Genome Sequence of Ureaplasma diversum Strain ATCC 49782.</title>
        <authorList>
            <person name="Marques L.M."/>
            <person name="Guimaraes A.M."/>
            <person name="Martins H.B."/>
            <person name="Rezende I.S."/>
            <person name="Barbosa M.S."/>
            <person name="Campos G.B."/>
            <person name="do Nascimento N.C."/>
            <person name="Dos Santos A.P."/>
            <person name="Amorim A.T."/>
            <person name="Santos V.M."/>
            <person name="Messick J.B."/>
            <person name="Timenetsky J."/>
        </authorList>
    </citation>
    <scope>NUCLEOTIDE SEQUENCE [LARGE SCALE GENOMIC DNA]</scope>
    <source>
        <strain evidence="5 6">ATCC 49782</strain>
    </source>
</reference>
<feature type="compositionally biased region" description="Basic and acidic residues" evidence="2">
    <location>
        <begin position="112"/>
        <end position="121"/>
    </location>
</feature>
<name>A0A0C5RP96_9BACT</name>
<evidence type="ECO:0000256" key="1">
    <source>
        <dbReference type="SAM" id="Coils"/>
    </source>
</evidence>
<evidence type="ECO:0000259" key="4">
    <source>
        <dbReference type="Pfam" id="PF01468"/>
    </source>
</evidence>
<dbReference type="RefSeq" id="WP_208895202.1">
    <property type="nucleotide sequence ID" value="NZ_CP009770.1"/>
</dbReference>
<proteinExistence type="predicted"/>
<dbReference type="PROSITE" id="PS51257">
    <property type="entry name" value="PROKAR_LIPOPROTEIN"/>
    <property type="match status" value="1"/>
</dbReference>
<dbReference type="InterPro" id="IPR002988">
    <property type="entry name" value="GA_module"/>
</dbReference>
<dbReference type="KEGG" id="ude:JM47_01425"/>
<feature type="signal peptide" evidence="3">
    <location>
        <begin position="1"/>
        <end position="28"/>
    </location>
</feature>
<evidence type="ECO:0000313" key="6">
    <source>
        <dbReference type="Proteomes" id="UP000032261"/>
    </source>
</evidence>
<organism evidence="5 6">
    <name type="scientific">Ureaplasma diversum</name>
    <dbReference type="NCBI Taxonomy" id="42094"/>
    <lineage>
        <taxon>Bacteria</taxon>
        <taxon>Bacillati</taxon>
        <taxon>Mycoplasmatota</taxon>
        <taxon>Mycoplasmoidales</taxon>
        <taxon>Mycoplasmoidaceae</taxon>
        <taxon>Ureaplasma</taxon>
    </lineage>
</organism>
<feature type="domain" description="Protein G-related albumin-binding (GA) module" evidence="4">
    <location>
        <begin position="202"/>
        <end position="239"/>
    </location>
</feature>
<dbReference type="Pfam" id="PF01468">
    <property type="entry name" value="GA"/>
    <property type="match status" value="2"/>
</dbReference>
<feature type="domain" description="Protein G-related albumin-binding (GA) module" evidence="4">
    <location>
        <begin position="269"/>
        <end position="323"/>
    </location>
</feature>
<dbReference type="Proteomes" id="UP000032261">
    <property type="component" value="Chromosome"/>
</dbReference>
<protein>
    <recommendedName>
        <fullName evidence="4">Protein G-related albumin-binding (GA) module domain-containing protein</fullName>
    </recommendedName>
</protein>
<dbReference type="EMBL" id="CP009770">
    <property type="protein sequence ID" value="AJQ45274.1"/>
    <property type="molecule type" value="Genomic_DNA"/>
</dbReference>
<feature type="compositionally biased region" description="Basic and acidic residues" evidence="2">
    <location>
        <begin position="179"/>
        <end position="216"/>
    </location>
</feature>
<evidence type="ECO:0000256" key="2">
    <source>
        <dbReference type="SAM" id="MobiDB-lite"/>
    </source>
</evidence>
<feature type="region of interest" description="Disordered" evidence="2">
    <location>
        <begin position="32"/>
        <end position="222"/>
    </location>
</feature>
<feature type="compositionally biased region" description="Basic and acidic residues" evidence="2">
    <location>
        <begin position="132"/>
        <end position="153"/>
    </location>
</feature>